<feature type="chain" id="PRO_5017066369" description="Ricin B lectin domain-containing protein" evidence="2">
    <location>
        <begin position="23"/>
        <end position="789"/>
    </location>
</feature>
<evidence type="ECO:0000313" key="3">
    <source>
        <dbReference type="EMBL" id="RCK43184.1"/>
    </source>
</evidence>
<gene>
    <name evidence="3" type="ORF">TH30_19370</name>
</gene>
<feature type="compositionally biased region" description="Polar residues" evidence="1">
    <location>
        <begin position="32"/>
        <end position="48"/>
    </location>
</feature>
<evidence type="ECO:0008006" key="5">
    <source>
        <dbReference type="Google" id="ProtNLM"/>
    </source>
</evidence>
<dbReference type="EMBL" id="JPWI01000015">
    <property type="protein sequence ID" value="RCK43184.1"/>
    <property type="molecule type" value="Genomic_DNA"/>
</dbReference>
<organism evidence="3 4">
    <name type="scientific">Thalassospira profundimaris</name>
    <dbReference type="NCBI Taxonomy" id="502049"/>
    <lineage>
        <taxon>Bacteria</taxon>
        <taxon>Pseudomonadati</taxon>
        <taxon>Pseudomonadota</taxon>
        <taxon>Alphaproteobacteria</taxon>
        <taxon>Rhodospirillales</taxon>
        <taxon>Thalassospiraceae</taxon>
        <taxon>Thalassospira</taxon>
    </lineage>
</organism>
<dbReference type="Proteomes" id="UP000252255">
    <property type="component" value="Unassembled WGS sequence"/>
</dbReference>
<name>A0A367WP09_9PROT</name>
<sequence>MQGKFIAVIMGFAMLAPSVLFAQDMPELLTPATGTSVTAPETKSTSQPESDEAPITTGTVIKNNEEATKIQLPADLERTTFALSDQIQFDGDTASAGKRPVEAQFSDPSVAGAEIREKIRVKGLMEYETDTDGKIKGTMNWYGVRNQENNEERDIGGSLESRFTTSDSEVPTGQTLSAQGDVPAALAAARALLEEGGTLPQEKVESESTGGSGSGTGASQYAAAGGEASNSALEGFELPEGTAEEEEKIDDIGLTEAGCPIKISEDKTVAQVQSQSTKNGTPQGDCSPSGLNMPIQKSYSACEDIVDLDARSAWASFRRYYVDQGGTTQYIDDECLQDDDLEFEMYQDSSVCSFDLELAPEPGTAFNRGKWYYQNKNNNRVEVSGCERIEGETAEIQSTTDGCVPRHEFDEDQSYELVRKYYVWEDVQRIVSECVDSGNVFTHLHKTNVCSDLTPSQADLANYEDGDAALVAVAQERIAINIDGKETYITECQPIDNQSAELVKDPNGCDTTFFHYLSSGESYGSTKWKYQITGKPEITLTSCIQDNDVKYAHQTRINGYEHHDTQLFSYPKTEIYIEAFGREELVSGPQVREGAPQLDYVFQQSILVATGELFYESDSSCEKFMRRNDVDRYLKGDLVSVYDDVKGEGQALSQGDGCQTSYSWAAVTTSSWNAPQGHSGGPCGNSTYTSGGFVNQGGGDGSTWVNQTVSLSNHCNYSSSVGTKTTVREDGTVIGQPVSNTCTTSSSYGAYEQKQSGYQYWINYRGNSGGAPAHTDSVKSGCMGSWGWW</sequence>
<comment type="caution">
    <text evidence="3">The sequence shown here is derived from an EMBL/GenBank/DDBJ whole genome shotgun (WGS) entry which is preliminary data.</text>
</comment>
<evidence type="ECO:0000313" key="4">
    <source>
        <dbReference type="Proteomes" id="UP000252255"/>
    </source>
</evidence>
<evidence type="ECO:0000256" key="2">
    <source>
        <dbReference type="SAM" id="SignalP"/>
    </source>
</evidence>
<dbReference type="RefSeq" id="WP_114099649.1">
    <property type="nucleotide sequence ID" value="NZ_JPWI01000015.1"/>
</dbReference>
<feature type="region of interest" description="Disordered" evidence="1">
    <location>
        <begin position="196"/>
        <end position="228"/>
    </location>
</feature>
<keyword evidence="2" id="KW-0732">Signal</keyword>
<dbReference type="OrthoDB" id="7669659at2"/>
<accession>A0A367WP09</accession>
<feature type="region of interest" description="Disordered" evidence="1">
    <location>
        <begin position="32"/>
        <end position="58"/>
    </location>
</feature>
<feature type="signal peptide" evidence="2">
    <location>
        <begin position="1"/>
        <end position="22"/>
    </location>
</feature>
<dbReference type="AlphaFoldDB" id="A0A367WP09"/>
<feature type="compositionally biased region" description="Low complexity" evidence="1">
    <location>
        <begin position="217"/>
        <end position="226"/>
    </location>
</feature>
<reference evidence="3 4" key="1">
    <citation type="submission" date="2014-07" db="EMBL/GenBank/DDBJ databases">
        <title>Draft genome sequence of Thalassospira profundimaris PR54-5.</title>
        <authorList>
            <person name="Lai Q."/>
            <person name="Shao Z."/>
        </authorList>
    </citation>
    <scope>NUCLEOTIDE SEQUENCE [LARGE SCALE GENOMIC DNA]</scope>
    <source>
        <strain evidence="3 4">PR54-5</strain>
    </source>
</reference>
<proteinExistence type="predicted"/>
<protein>
    <recommendedName>
        <fullName evidence="5">Ricin B lectin domain-containing protein</fullName>
    </recommendedName>
</protein>
<evidence type="ECO:0000256" key="1">
    <source>
        <dbReference type="SAM" id="MobiDB-lite"/>
    </source>
</evidence>